<dbReference type="PANTHER" id="PTHR14919">
    <property type="entry name" value="KPL2-RELATED"/>
    <property type="match status" value="1"/>
</dbReference>
<protein>
    <recommendedName>
        <fullName evidence="2">CPC1/SPEF2 domain-containing protein</fullName>
    </recommendedName>
</protein>
<gene>
    <name evidence="3" type="ORF">scyTo_0022872</name>
</gene>
<dbReference type="AlphaFoldDB" id="A0A401Q9S7"/>
<evidence type="ECO:0000256" key="1">
    <source>
        <dbReference type="SAM" id="Coils"/>
    </source>
</evidence>
<dbReference type="InterPro" id="IPR054517">
    <property type="entry name" value="SPEF2_D5"/>
</dbReference>
<comment type="caution">
    <text evidence="3">The sequence shown here is derived from an EMBL/GenBank/DDBJ whole genome shotgun (WGS) entry which is preliminary data.</text>
</comment>
<feature type="non-terminal residue" evidence="3">
    <location>
        <position position="1"/>
    </location>
</feature>
<sequence length="125" mass="14680">LLPVFYCLSLTFHLAADMPPAKLLFPRLAYLPVLVKEEKLEHMEKMQREREVHEQIMAERAEERFRKHYNVCRGVVEHIVDLVTKIAEYRELTLKYVECQGAAKNPVAHCDKWPYWGRRLMVGGG</sequence>
<dbReference type="Pfam" id="PF22946">
    <property type="entry name" value="SPEF2_D5"/>
    <property type="match status" value="1"/>
</dbReference>
<dbReference type="InterPro" id="IPR052634">
    <property type="entry name" value="Sperm_flagellar-bone_growth"/>
</dbReference>
<organism evidence="3 4">
    <name type="scientific">Scyliorhinus torazame</name>
    <name type="common">Cloudy catshark</name>
    <name type="synonym">Catulus torazame</name>
    <dbReference type="NCBI Taxonomy" id="75743"/>
    <lineage>
        <taxon>Eukaryota</taxon>
        <taxon>Metazoa</taxon>
        <taxon>Chordata</taxon>
        <taxon>Craniata</taxon>
        <taxon>Vertebrata</taxon>
        <taxon>Chondrichthyes</taxon>
        <taxon>Elasmobranchii</taxon>
        <taxon>Galeomorphii</taxon>
        <taxon>Galeoidea</taxon>
        <taxon>Carcharhiniformes</taxon>
        <taxon>Scyliorhinidae</taxon>
        <taxon>Scyliorhinus</taxon>
    </lineage>
</organism>
<keyword evidence="1" id="KW-0175">Coiled coil</keyword>
<feature type="coiled-coil region" evidence="1">
    <location>
        <begin position="36"/>
        <end position="63"/>
    </location>
</feature>
<dbReference type="OrthoDB" id="62528at2759"/>
<feature type="non-terminal residue" evidence="3">
    <location>
        <position position="125"/>
    </location>
</feature>
<keyword evidence="4" id="KW-1185">Reference proteome</keyword>
<dbReference type="GO" id="GO:0097225">
    <property type="term" value="C:sperm midpiece"/>
    <property type="evidence" value="ECO:0007669"/>
    <property type="project" value="TreeGrafter"/>
</dbReference>
<evidence type="ECO:0000259" key="2">
    <source>
        <dbReference type="Pfam" id="PF22946"/>
    </source>
</evidence>
<evidence type="ECO:0000313" key="4">
    <source>
        <dbReference type="Proteomes" id="UP000288216"/>
    </source>
</evidence>
<dbReference type="Proteomes" id="UP000288216">
    <property type="component" value="Unassembled WGS sequence"/>
</dbReference>
<proteinExistence type="predicted"/>
<name>A0A401Q9S7_SCYTO</name>
<dbReference type="GO" id="GO:0002177">
    <property type="term" value="C:manchette"/>
    <property type="evidence" value="ECO:0007669"/>
    <property type="project" value="TreeGrafter"/>
</dbReference>
<dbReference type="EMBL" id="BFAA01024577">
    <property type="protein sequence ID" value="GCB82139.1"/>
    <property type="molecule type" value="Genomic_DNA"/>
</dbReference>
<dbReference type="STRING" id="75743.A0A401Q9S7"/>
<dbReference type="PANTHER" id="PTHR14919:SF0">
    <property type="entry name" value="SPERM FLAGELLAR PROTEIN 2"/>
    <property type="match status" value="1"/>
</dbReference>
<dbReference type="GO" id="GO:0007288">
    <property type="term" value="P:sperm axoneme assembly"/>
    <property type="evidence" value="ECO:0007669"/>
    <property type="project" value="TreeGrafter"/>
</dbReference>
<feature type="domain" description="CPC1/SPEF2" evidence="2">
    <location>
        <begin position="34"/>
        <end position="97"/>
    </location>
</feature>
<evidence type="ECO:0000313" key="3">
    <source>
        <dbReference type="EMBL" id="GCB82139.1"/>
    </source>
</evidence>
<accession>A0A401Q9S7</accession>
<reference evidence="3 4" key="1">
    <citation type="journal article" date="2018" name="Nat. Ecol. Evol.">
        <title>Shark genomes provide insights into elasmobranch evolution and the origin of vertebrates.</title>
        <authorList>
            <person name="Hara Y"/>
            <person name="Yamaguchi K"/>
            <person name="Onimaru K"/>
            <person name="Kadota M"/>
            <person name="Koyanagi M"/>
            <person name="Keeley SD"/>
            <person name="Tatsumi K"/>
            <person name="Tanaka K"/>
            <person name="Motone F"/>
            <person name="Kageyama Y"/>
            <person name="Nozu R"/>
            <person name="Adachi N"/>
            <person name="Nishimura O"/>
            <person name="Nakagawa R"/>
            <person name="Tanegashima C"/>
            <person name="Kiyatake I"/>
            <person name="Matsumoto R"/>
            <person name="Murakumo K"/>
            <person name="Nishida K"/>
            <person name="Terakita A"/>
            <person name="Kuratani S"/>
            <person name="Sato K"/>
            <person name="Hyodo S Kuraku.S."/>
        </authorList>
    </citation>
    <scope>NUCLEOTIDE SEQUENCE [LARGE SCALE GENOMIC DNA]</scope>
</reference>